<evidence type="ECO:0000313" key="4">
    <source>
        <dbReference type="Proteomes" id="UP000680714"/>
    </source>
</evidence>
<dbReference type="InterPro" id="IPR011010">
    <property type="entry name" value="DNA_brk_join_enz"/>
</dbReference>
<keyword evidence="4" id="KW-1185">Reference proteome</keyword>
<dbReference type="Pfam" id="PF00589">
    <property type="entry name" value="Phage_integrase"/>
    <property type="match status" value="1"/>
</dbReference>
<keyword evidence="1" id="KW-0233">DNA recombination</keyword>
<sequence length="190" mass="20977">MIALYMGCRLEEIGQLLVGDVKVLNGTSHFAITTLVDDDEEIVKNIKTESSLRSVPLHPVLEQLGFSAYVERVRQAGHKRLFPDITSKRRKVTSAYSTWFSRFKRDAGITSHRKVFHSFRHTFKDACRAAGIPVDVHDALTGHARSSVGDGYGLGYPLERLAGEIGKVRYGLVWEKAPASAQALHSQAGG</sequence>
<organism evidence="3 4">
    <name type="scientific">Magnetospirillum sulfuroxidans</name>
    <dbReference type="NCBI Taxonomy" id="611300"/>
    <lineage>
        <taxon>Bacteria</taxon>
        <taxon>Pseudomonadati</taxon>
        <taxon>Pseudomonadota</taxon>
        <taxon>Alphaproteobacteria</taxon>
        <taxon>Rhodospirillales</taxon>
        <taxon>Rhodospirillaceae</taxon>
        <taxon>Magnetospirillum</taxon>
    </lineage>
</organism>
<dbReference type="PROSITE" id="PS51898">
    <property type="entry name" value="TYR_RECOMBINASE"/>
    <property type="match status" value="1"/>
</dbReference>
<dbReference type="SUPFAM" id="SSF56349">
    <property type="entry name" value="DNA breaking-rejoining enzymes"/>
    <property type="match status" value="1"/>
</dbReference>
<dbReference type="Proteomes" id="UP000680714">
    <property type="component" value="Unassembled WGS sequence"/>
</dbReference>
<dbReference type="EMBL" id="JAGTUF010000013">
    <property type="protein sequence ID" value="MBR9972685.1"/>
    <property type="molecule type" value="Genomic_DNA"/>
</dbReference>
<dbReference type="RefSeq" id="WP_211549699.1">
    <property type="nucleotide sequence ID" value="NZ_JAGTUF010000013.1"/>
</dbReference>
<accession>A0ABS5IE46</accession>
<gene>
    <name evidence="3" type="ORF">KEC16_13250</name>
</gene>
<comment type="caution">
    <text evidence="3">The sequence shown here is derived from an EMBL/GenBank/DDBJ whole genome shotgun (WGS) entry which is preliminary data.</text>
</comment>
<protein>
    <submittedName>
        <fullName evidence="3">Site-specific integrase</fullName>
    </submittedName>
</protein>
<dbReference type="CDD" id="cd01184">
    <property type="entry name" value="INT_C_like_1"/>
    <property type="match status" value="1"/>
</dbReference>
<dbReference type="InterPro" id="IPR002104">
    <property type="entry name" value="Integrase_catalytic"/>
</dbReference>
<dbReference type="InterPro" id="IPR013762">
    <property type="entry name" value="Integrase-like_cat_sf"/>
</dbReference>
<evidence type="ECO:0000259" key="2">
    <source>
        <dbReference type="PROSITE" id="PS51898"/>
    </source>
</evidence>
<feature type="domain" description="Tyr recombinase" evidence="2">
    <location>
        <begin position="1"/>
        <end position="166"/>
    </location>
</feature>
<name>A0ABS5IE46_9PROT</name>
<dbReference type="Gene3D" id="1.10.443.10">
    <property type="entry name" value="Intergrase catalytic core"/>
    <property type="match status" value="1"/>
</dbReference>
<evidence type="ECO:0000313" key="3">
    <source>
        <dbReference type="EMBL" id="MBR9972685.1"/>
    </source>
</evidence>
<proteinExistence type="predicted"/>
<reference evidence="3 4" key="1">
    <citation type="submission" date="2021-04" db="EMBL/GenBank/DDBJ databases">
        <title>Magnetospirillum sulfuroxidans sp. nov., a facultative chemolithoautotrophic sulfur-oxidizing alphaproteobacterium isolated from freshwater sediment and proposals for Paramagetospirillum gen. nov., and Magnetospirillaceae fam. nov.</title>
        <authorList>
            <person name="Koziaeva V."/>
            <person name="Geelhoed J.S."/>
            <person name="Sorokin D.Y."/>
            <person name="Grouzdev D.S."/>
        </authorList>
    </citation>
    <scope>NUCLEOTIDE SEQUENCE [LARGE SCALE GENOMIC DNA]</scope>
    <source>
        <strain evidence="3 4">J10</strain>
    </source>
</reference>
<evidence type="ECO:0000256" key="1">
    <source>
        <dbReference type="ARBA" id="ARBA00023172"/>
    </source>
</evidence>